<accession>A0ABQ6H3T3</accession>
<name>A0ABQ6H3T3_9GAMM</name>
<gene>
    <name evidence="2" type="ORF">theurythT_12520</name>
</gene>
<feature type="region of interest" description="Disordered" evidence="1">
    <location>
        <begin position="48"/>
        <end position="82"/>
    </location>
</feature>
<dbReference type="EMBL" id="BSSU01000005">
    <property type="protein sequence ID" value="GLX81800.1"/>
    <property type="molecule type" value="Genomic_DNA"/>
</dbReference>
<reference evidence="2 3" key="1">
    <citation type="submission" date="2023-03" db="EMBL/GenBank/DDBJ databases">
        <title>Draft genome sequence of Thalassotalea eurytherma JCM 18482T.</title>
        <authorList>
            <person name="Sawabe T."/>
        </authorList>
    </citation>
    <scope>NUCLEOTIDE SEQUENCE [LARGE SCALE GENOMIC DNA]</scope>
    <source>
        <strain evidence="2 3">JCM 18482</strain>
    </source>
</reference>
<sequence length="145" mass="16546">MKKYVLGLLVFSSICFGENIVIYRWVDANNVVHFSQHQPAHDNYTTMTMSAARSKQQQKEQSMVENDDAPSEQSNSFANQDTAASSVVSMTIEQRCKDAQDNIKTLSAFDQVQYTDSQGQVHILSKEEKRQQLMLSQKQVEIYCQ</sequence>
<keyword evidence="3" id="KW-1185">Reference proteome</keyword>
<organism evidence="2 3">
    <name type="scientific">Thalassotalea eurytherma</name>
    <dbReference type="NCBI Taxonomy" id="1144278"/>
    <lineage>
        <taxon>Bacteria</taxon>
        <taxon>Pseudomonadati</taxon>
        <taxon>Pseudomonadota</taxon>
        <taxon>Gammaproteobacteria</taxon>
        <taxon>Alteromonadales</taxon>
        <taxon>Colwelliaceae</taxon>
        <taxon>Thalassotalea</taxon>
    </lineage>
</organism>
<proteinExistence type="predicted"/>
<evidence type="ECO:0000313" key="3">
    <source>
        <dbReference type="Proteomes" id="UP001157133"/>
    </source>
</evidence>
<evidence type="ECO:0000256" key="1">
    <source>
        <dbReference type="SAM" id="MobiDB-lite"/>
    </source>
</evidence>
<evidence type="ECO:0008006" key="4">
    <source>
        <dbReference type="Google" id="ProtNLM"/>
    </source>
</evidence>
<feature type="compositionally biased region" description="Polar residues" evidence="1">
    <location>
        <begin position="71"/>
        <end position="82"/>
    </location>
</feature>
<evidence type="ECO:0000313" key="2">
    <source>
        <dbReference type="EMBL" id="GLX81800.1"/>
    </source>
</evidence>
<dbReference type="RefSeq" id="WP_284207136.1">
    <property type="nucleotide sequence ID" value="NZ_BSSU01000005.1"/>
</dbReference>
<comment type="caution">
    <text evidence="2">The sequence shown here is derived from an EMBL/GenBank/DDBJ whole genome shotgun (WGS) entry which is preliminary data.</text>
</comment>
<protein>
    <recommendedName>
        <fullName evidence="4">DUF4124 domain-containing protein</fullName>
    </recommendedName>
</protein>
<dbReference type="Proteomes" id="UP001157133">
    <property type="component" value="Unassembled WGS sequence"/>
</dbReference>
<feature type="compositionally biased region" description="Polar residues" evidence="1">
    <location>
        <begin position="48"/>
        <end position="64"/>
    </location>
</feature>